<comment type="caution">
    <text evidence="2">The sequence shown here is derived from an EMBL/GenBank/DDBJ whole genome shotgun (WGS) entry which is preliminary data.</text>
</comment>
<dbReference type="Proteomes" id="UP000005316">
    <property type="component" value="Unassembled WGS sequence"/>
</dbReference>
<dbReference type="OrthoDB" id="2879907at2"/>
<proteinExistence type="predicted"/>
<protein>
    <submittedName>
        <fullName evidence="2">Uncharacterized protein</fullName>
    </submittedName>
</protein>
<dbReference type="HOGENOM" id="CLU_2604314_0_0_9"/>
<evidence type="ECO:0000313" key="2">
    <source>
        <dbReference type="EMBL" id="EGQ21294.1"/>
    </source>
</evidence>
<evidence type="ECO:0000313" key="3">
    <source>
        <dbReference type="Proteomes" id="UP000005316"/>
    </source>
</evidence>
<evidence type="ECO:0000256" key="1">
    <source>
        <dbReference type="SAM" id="MobiDB-lite"/>
    </source>
</evidence>
<dbReference type="EMBL" id="AFPZ01000104">
    <property type="protein sequence ID" value="EGQ21294.1"/>
    <property type="molecule type" value="Genomic_DNA"/>
</dbReference>
<reference evidence="2 3" key="1">
    <citation type="submission" date="2011-04" db="EMBL/GenBank/DDBJ databases">
        <authorList>
            <person name="Muzny D."/>
            <person name="Qin X."/>
            <person name="Deng J."/>
            <person name="Jiang H."/>
            <person name="Liu Y."/>
            <person name="Qu J."/>
            <person name="Song X.-Z."/>
            <person name="Zhang L."/>
            <person name="Thornton R."/>
            <person name="Coyle M."/>
            <person name="Francisco L."/>
            <person name="Jackson L."/>
            <person name="Javaid M."/>
            <person name="Korchina V."/>
            <person name="Kovar C."/>
            <person name="Mata R."/>
            <person name="Mathew T."/>
            <person name="Ngo R."/>
            <person name="Nguyen L."/>
            <person name="Nguyen N."/>
            <person name="Okwuonu G."/>
            <person name="Ongeri F."/>
            <person name="Pham C."/>
            <person name="Simmons D."/>
            <person name="Wilczek-Boney K."/>
            <person name="Hale W."/>
            <person name="Jakkamsetti A."/>
            <person name="Pham P."/>
            <person name="Ruth R."/>
            <person name="San Lucas F."/>
            <person name="Warren J."/>
            <person name="Zhang J."/>
            <person name="Zhao Z."/>
            <person name="Zhou C."/>
            <person name="Zhu D."/>
            <person name="Lee S."/>
            <person name="Bess C."/>
            <person name="Blankenburg K."/>
            <person name="Forbes L."/>
            <person name="Fu Q."/>
            <person name="Gubbala S."/>
            <person name="Hirani K."/>
            <person name="Jayaseelan J.C."/>
            <person name="Lara F."/>
            <person name="Munidasa M."/>
            <person name="Palculict T."/>
            <person name="Patil S."/>
            <person name="Pu L.-L."/>
            <person name="Saada N."/>
            <person name="Tang L."/>
            <person name="Weissenberger G."/>
            <person name="Zhu Y."/>
            <person name="Hemphill L."/>
            <person name="Shang Y."/>
            <person name="Youmans B."/>
            <person name="Ayvaz T."/>
            <person name="Ross M."/>
            <person name="Santibanez J."/>
            <person name="Aqrawi P."/>
            <person name="Gross S."/>
            <person name="Joshi V."/>
            <person name="Fowler G."/>
            <person name="Nazareth L."/>
            <person name="Reid J."/>
            <person name="Worley K."/>
            <person name="Petrosino J."/>
            <person name="Highlander S."/>
            <person name="Gibbs R."/>
        </authorList>
    </citation>
    <scope>NUCLEOTIDE SEQUENCE [LARGE SCALE GENOMIC DNA]</scope>
    <source>
        <strain evidence="2 3">2681</strain>
    </source>
</reference>
<feature type="region of interest" description="Disordered" evidence="1">
    <location>
        <begin position="55"/>
        <end position="79"/>
    </location>
</feature>
<name>F9DX00_9BACL</name>
<sequence length="79" mass="9190">MNRKTKTISFNLVSEYDSRLLEFAEREERGSFSKYIKRLIDNDMRGGNRQIAESQIITDQVQREPEIQADDSDAMSGFL</sequence>
<organism evidence="2 3">
    <name type="scientific">Sporosarcina newyorkensis 2681</name>
    <dbReference type="NCBI Taxonomy" id="1027292"/>
    <lineage>
        <taxon>Bacteria</taxon>
        <taxon>Bacillati</taxon>
        <taxon>Bacillota</taxon>
        <taxon>Bacilli</taxon>
        <taxon>Bacillales</taxon>
        <taxon>Caryophanaceae</taxon>
        <taxon>Sporosarcina</taxon>
    </lineage>
</organism>
<dbReference type="RefSeq" id="WP_009498022.1">
    <property type="nucleotide sequence ID" value="NZ_GL982998.1"/>
</dbReference>
<gene>
    <name evidence="2" type="ORF">HMPREF9372_3331</name>
</gene>
<dbReference type="AlphaFoldDB" id="F9DX00"/>
<accession>F9DX00</accession>